<dbReference type="CDD" id="cd05154">
    <property type="entry name" value="ACAD10_11_N-like"/>
    <property type="match status" value="1"/>
</dbReference>
<dbReference type="InterPro" id="IPR011009">
    <property type="entry name" value="Kinase-like_dom_sf"/>
</dbReference>
<reference evidence="2 3" key="1">
    <citation type="submission" date="2023-03" db="EMBL/GenBank/DDBJ databases">
        <authorList>
            <person name="Uniacke-Lowe S."/>
            <person name="Ross P."/>
            <person name="Hill C."/>
        </authorList>
    </citation>
    <scope>NUCLEOTIDE SEQUENCE [LARGE SCALE GENOMIC DNA]</scope>
    <source>
        <strain evidence="2 3">APC 4016</strain>
    </source>
</reference>
<dbReference type="InterPro" id="IPR052898">
    <property type="entry name" value="ACAD10-like"/>
</dbReference>
<dbReference type="PANTHER" id="PTHR47829:SF1">
    <property type="entry name" value="HAD FAMILY PHOSPHATASE"/>
    <property type="match status" value="1"/>
</dbReference>
<feature type="domain" description="Aminoglycoside phosphotransferase" evidence="1">
    <location>
        <begin position="42"/>
        <end position="270"/>
    </location>
</feature>
<evidence type="ECO:0000313" key="2">
    <source>
        <dbReference type="EMBL" id="MDN3427675.1"/>
    </source>
</evidence>
<evidence type="ECO:0000259" key="1">
    <source>
        <dbReference type="Pfam" id="PF01636"/>
    </source>
</evidence>
<keyword evidence="3" id="KW-1185">Reference proteome</keyword>
<accession>A0ABT7ZKJ3</accession>
<dbReference type="Proteomes" id="UP001225873">
    <property type="component" value="Unassembled WGS sequence"/>
</dbReference>
<dbReference type="InterPro" id="IPR041726">
    <property type="entry name" value="ACAD10_11_N"/>
</dbReference>
<dbReference type="PANTHER" id="PTHR47829">
    <property type="entry name" value="HYDROLASE, PUTATIVE (AFU_ORTHOLOGUE AFUA_1G12880)-RELATED"/>
    <property type="match status" value="1"/>
</dbReference>
<sequence>MTDNQGVDGMSATEKTVEPIDWKNVENYLRKSIPGLPEGKMDVQQFSEGYSNLTYLVRIGTWEGVLRRPPFGEVPPRAHDMEREYRMLEKVNPVFPLAPKPYIYCEDPEVMDKHFYVMEKKQGVVIDDQLPESYGSSEQVGEAISKNVIRTLVQLQSIDYREAGLASMGKPEGFMERQVKGWIKRYSQSKTEEIPALEELEQWLSANIPVNPETTIVHNDFKLNNMVLDQEDPGKAVGILDWELSTIGDPLSDLGSTVAYWGEPDDPDMGINIVTSQPGFFSRKEFIEEYAKQSGRDVSNVNYYVTFGFYKLAVILQQIHYRWKIGEIDDDRFSNLNQAVSNLMDMANLTRNGQLI</sequence>
<comment type="caution">
    <text evidence="2">The sequence shown here is derived from an EMBL/GenBank/DDBJ whole genome shotgun (WGS) entry which is preliminary data.</text>
</comment>
<name>A0ABT7ZKJ3_9BACL</name>
<dbReference type="SUPFAM" id="SSF56112">
    <property type="entry name" value="Protein kinase-like (PK-like)"/>
    <property type="match status" value="1"/>
</dbReference>
<dbReference type="Pfam" id="PF01636">
    <property type="entry name" value="APH"/>
    <property type="match status" value="1"/>
</dbReference>
<protein>
    <submittedName>
        <fullName evidence="2">Phosphotransferase family protein</fullName>
    </submittedName>
</protein>
<proteinExistence type="predicted"/>
<gene>
    <name evidence="2" type="ORF">QMA01_10240</name>
</gene>
<dbReference type="InterPro" id="IPR002575">
    <property type="entry name" value="Aminoglycoside_PTrfase"/>
</dbReference>
<evidence type="ECO:0000313" key="3">
    <source>
        <dbReference type="Proteomes" id="UP001225873"/>
    </source>
</evidence>
<dbReference type="Gene3D" id="3.30.200.20">
    <property type="entry name" value="Phosphorylase Kinase, domain 1"/>
    <property type="match status" value="1"/>
</dbReference>
<dbReference type="EMBL" id="JASDCQ010000002">
    <property type="protein sequence ID" value="MDN3427675.1"/>
    <property type="molecule type" value="Genomic_DNA"/>
</dbReference>
<dbReference type="Gene3D" id="3.90.1200.10">
    <property type="match status" value="1"/>
</dbReference>
<organism evidence="2 3">
    <name type="scientific">Planococcus notacanthi</name>
    <dbReference type="NCBI Taxonomy" id="3035188"/>
    <lineage>
        <taxon>Bacteria</taxon>
        <taxon>Bacillati</taxon>
        <taxon>Bacillota</taxon>
        <taxon>Bacilli</taxon>
        <taxon>Bacillales</taxon>
        <taxon>Caryophanaceae</taxon>
        <taxon>Planococcus</taxon>
    </lineage>
</organism>